<dbReference type="PROSITE" id="PS00092">
    <property type="entry name" value="N6_MTASE"/>
    <property type="match status" value="1"/>
</dbReference>
<dbReference type="Gene3D" id="3.40.50.150">
    <property type="entry name" value="Vaccinia Virus protein VP39"/>
    <property type="match status" value="1"/>
</dbReference>
<evidence type="ECO:0000256" key="4">
    <source>
        <dbReference type="ARBA" id="ARBA00022691"/>
    </source>
</evidence>
<keyword evidence="3" id="KW-0808">Transferase</keyword>
<feature type="domain" description="Release factor glutamine methyltransferase N-terminal" evidence="7">
    <location>
        <begin position="2"/>
        <end position="40"/>
    </location>
</feature>
<dbReference type="AlphaFoldDB" id="A0A381YAY3"/>
<reference evidence="8" key="1">
    <citation type="submission" date="2018-05" db="EMBL/GenBank/DDBJ databases">
        <authorList>
            <person name="Lanie J.A."/>
            <person name="Ng W.-L."/>
            <person name="Kazmierczak K.M."/>
            <person name="Andrzejewski T.M."/>
            <person name="Davidsen T.M."/>
            <person name="Wayne K.J."/>
            <person name="Tettelin H."/>
            <person name="Glass J.I."/>
            <person name="Rusch D."/>
            <person name="Podicherti R."/>
            <person name="Tsui H.-C.T."/>
            <person name="Winkler M.E."/>
        </authorList>
    </citation>
    <scope>NUCLEOTIDE SEQUENCE</scope>
</reference>
<evidence type="ECO:0000256" key="1">
    <source>
        <dbReference type="ARBA" id="ARBA00012771"/>
    </source>
</evidence>
<sequence>VERSALYAFPEHAVSDEAARRHEDWLGRRVNGEPLAYIRGEKEFWGLNLLIHPGVLVPRPETETLIESALPWTHKDSKILDLGTGSGAIALALAKETKADITALDIRNECVDLCRLNAERLGLDVTITLSDWFSSISGSFDLIVSNPPYIAANDPHLNNDGLVFEPHVALCGGKDGLESIRNIVKGAPLYLRPGGKLIIEHGHDQSEQVASLFSSTGFTEIHSTPDIAGTLRVCSGTAP</sequence>
<keyword evidence="4" id="KW-0949">S-adenosyl-L-methionine</keyword>
<evidence type="ECO:0000256" key="5">
    <source>
        <dbReference type="ARBA" id="ARBA00048391"/>
    </source>
</evidence>
<dbReference type="InterPro" id="IPR050320">
    <property type="entry name" value="N5-glutamine_MTase"/>
</dbReference>
<evidence type="ECO:0000313" key="8">
    <source>
        <dbReference type="EMBL" id="SVA74266.1"/>
    </source>
</evidence>
<protein>
    <recommendedName>
        <fullName evidence="1">peptide chain release factor N(5)-glutamine methyltransferase</fullName>
        <ecNumber evidence="1">2.1.1.297</ecNumber>
    </recommendedName>
</protein>
<name>A0A381YAY3_9ZZZZ</name>
<dbReference type="InterPro" id="IPR040758">
    <property type="entry name" value="PrmC_N"/>
</dbReference>
<dbReference type="InterPro" id="IPR004556">
    <property type="entry name" value="HemK-like"/>
</dbReference>
<gene>
    <name evidence="8" type="ORF">METZ01_LOCUS127120</name>
</gene>
<dbReference type="Pfam" id="PF05175">
    <property type="entry name" value="MTS"/>
    <property type="match status" value="1"/>
</dbReference>
<dbReference type="InterPro" id="IPR007848">
    <property type="entry name" value="Small_mtfrase_dom"/>
</dbReference>
<accession>A0A381YAY3</accession>
<evidence type="ECO:0000259" key="6">
    <source>
        <dbReference type="Pfam" id="PF05175"/>
    </source>
</evidence>
<dbReference type="GO" id="GO:0102559">
    <property type="term" value="F:peptide chain release factor N(5)-glutamine methyltransferase activity"/>
    <property type="evidence" value="ECO:0007669"/>
    <property type="project" value="UniProtKB-EC"/>
</dbReference>
<dbReference type="GO" id="GO:0003676">
    <property type="term" value="F:nucleic acid binding"/>
    <property type="evidence" value="ECO:0007669"/>
    <property type="project" value="InterPro"/>
</dbReference>
<dbReference type="GO" id="GO:0032259">
    <property type="term" value="P:methylation"/>
    <property type="evidence" value="ECO:0007669"/>
    <property type="project" value="UniProtKB-KW"/>
</dbReference>
<proteinExistence type="predicted"/>
<keyword evidence="2" id="KW-0489">Methyltransferase</keyword>
<evidence type="ECO:0000256" key="2">
    <source>
        <dbReference type="ARBA" id="ARBA00022603"/>
    </source>
</evidence>
<feature type="non-terminal residue" evidence="8">
    <location>
        <position position="1"/>
    </location>
</feature>
<dbReference type="NCBIfam" id="TIGR03534">
    <property type="entry name" value="RF_mod_PrmC"/>
    <property type="match status" value="1"/>
</dbReference>
<comment type="catalytic activity">
    <reaction evidence="5">
        <text>L-glutaminyl-[peptide chain release factor] + S-adenosyl-L-methionine = N(5)-methyl-L-glutaminyl-[peptide chain release factor] + S-adenosyl-L-homocysteine + H(+)</text>
        <dbReference type="Rhea" id="RHEA:42896"/>
        <dbReference type="Rhea" id="RHEA-COMP:10271"/>
        <dbReference type="Rhea" id="RHEA-COMP:10272"/>
        <dbReference type="ChEBI" id="CHEBI:15378"/>
        <dbReference type="ChEBI" id="CHEBI:30011"/>
        <dbReference type="ChEBI" id="CHEBI:57856"/>
        <dbReference type="ChEBI" id="CHEBI:59789"/>
        <dbReference type="ChEBI" id="CHEBI:61891"/>
        <dbReference type="EC" id="2.1.1.297"/>
    </reaction>
</comment>
<dbReference type="CDD" id="cd02440">
    <property type="entry name" value="AdoMet_MTases"/>
    <property type="match status" value="1"/>
</dbReference>
<dbReference type="EC" id="2.1.1.297" evidence="1"/>
<dbReference type="PANTHER" id="PTHR18895:SF74">
    <property type="entry name" value="MTRF1L RELEASE FACTOR GLUTAMINE METHYLTRANSFERASE"/>
    <property type="match status" value="1"/>
</dbReference>
<dbReference type="InterPro" id="IPR029063">
    <property type="entry name" value="SAM-dependent_MTases_sf"/>
</dbReference>
<feature type="domain" description="Methyltransferase small" evidence="6">
    <location>
        <begin position="69"/>
        <end position="153"/>
    </location>
</feature>
<dbReference type="InterPro" id="IPR002052">
    <property type="entry name" value="DNA_methylase_N6_adenine_CS"/>
</dbReference>
<evidence type="ECO:0000256" key="3">
    <source>
        <dbReference type="ARBA" id="ARBA00022679"/>
    </source>
</evidence>
<dbReference type="Pfam" id="PF17827">
    <property type="entry name" value="PrmC_N"/>
    <property type="match status" value="1"/>
</dbReference>
<dbReference type="PANTHER" id="PTHR18895">
    <property type="entry name" value="HEMK METHYLTRANSFERASE"/>
    <property type="match status" value="1"/>
</dbReference>
<dbReference type="InterPro" id="IPR019874">
    <property type="entry name" value="RF_methyltr_PrmC"/>
</dbReference>
<dbReference type="SUPFAM" id="SSF53335">
    <property type="entry name" value="S-adenosyl-L-methionine-dependent methyltransferases"/>
    <property type="match status" value="1"/>
</dbReference>
<dbReference type="Gene3D" id="1.10.8.10">
    <property type="entry name" value="DNA helicase RuvA subunit, C-terminal domain"/>
    <property type="match status" value="1"/>
</dbReference>
<dbReference type="EMBL" id="UINC01017813">
    <property type="protein sequence ID" value="SVA74266.1"/>
    <property type="molecule type" value="Genomic_DNA"/>
</dbReference>
<evidence type="ECO:0000259" key="7">
    <source>
        <dbReference type="Pfam" id="PF17827"/>
    </source>
</evidence>
<organism evidence="8">
    <name type="scientific">marine metagenome</name>
    <dbReference type="NCBI Taxonomy" id="408172"/>
    <lineage>
        <taxon>unclassified sequences</taxon>
        <taxon>metagenomes</taxon>
        <taxon>ecological metagenomes</taxon>
    </lineage>
</organism>
<dbReference type="NCBIfam" id="TIGR00536">
    <property type="entry name" value="hemK_fam"/>
    <property type="match status" value="1"/>
</dbReference>